<feature type="disulfide bond" evidence="12">
    <location>
        <begin position="554"/>
        <end position="564"/>
    </location>
</feature>
<keyword evidence="11" id="KW-0325">Glycoprotein</keyword>
<dbReference type="PROSITE" id="PS00420">
    <property type="entry name" value="SRCR_1"/>
    <property type="match status" value="3"/>
</dbReference>
<protein>
    <submittedName>
        <fullName evidence="16">Scavenger receptor cysteine-rich type 1 protein M130</fullName>
    </submittedName>
</protein>
<evidence type="ECO:0000313" key="16">
    <source>
        <dbReference type="EMBL" id="KFO22044.1"/>
    </source>
</evidence>
<feature type="disulfide bond" evidence="12">
    <location>
        <begin position="976"/>
        <end position="1037"/>
    </location>
</feature>
<dbReference type="InterPro" id="IPR036772">
    <property type="entry name" value="SRCR-like_dom_sf"/>
</dbReference>
<dbReference type="PANTHER" id="PTHR19331">
    <property type="entry name" value="SCAVENGER RECEPTOR DOMAIN-CONTAINING"/>
    <property type="match status" value="1"/>
</dbReference>
<feature type="disulfide bond" evidence="12">
    <location>
        <begin position="450"/>
        <end position="460"/>
    </location>
</feature>
<feature type="domain" description="SRCR" evidence="15">
    <location>
        <begin position="936"/>
        <end position="1038"/>
    </location>
</feature>
<feature type="domain" description="SRCR" evidence="15">
    <location>
        <begin position="831"/>
        <end position="933"/>
    </location>
</feature>
<evidence type="ECO:0000256" key="2">
    <source>
        <dbReference type="ARBA" id="ARBA00004613"/>
    </source>
</evidence>
<evidence type="ECO:0000256" key="5">
    <source>
        <dbReference type="ARBA" id="ARBA00022692"/>
    </source>
</evidence>
<dbReference type="FunFam" id="3.10.250.10:FF:000004">
    <property type="entry name" value="Scavenger receptor cysteine-rich type 1 protein M130"/>
    <property type="match status" value="2"/>
</dbReference>
<reference evidence="16 17" key="1">
    <citation type="submission" date="2013-11" db="EMBL/GenBank/DDBJ databases">
        <title>The Damaraland mole rat (Fukomys damarensis) genome and evolution of African mole rats.</title>
        <authorList>
            <person name="Gladyshev V.N."/>
            <person name="Fang X."/>
        </authorList>
    </citation>
    <scope>NUCLEOTIDE SEQUENCE [LARGE SCALE GENOMIC DNA]</scope>
    <source>
        <tissue evidence="16">Liver</tissue>
    </source>
</reference>
<feature type="disulfide bond" evidence="12">
    <location>
        <begin position="871"/>
        <end position="932"/>
    </location>
</feature>
<feature type="domain" description="SRCR" evidence="15">
    <location>
        <begin position="275"/>
        <end position="374"/>
    </location>
</feature>
<dbReference type="Proteomes" id="UP000028990">
    <property type="component" value="Unassembled WGS sequence"/>
</dbReference>
<feature type="disulfide bond" evidence="12">
    <location>
        <begin position="312"/>
        <end position="373"/>
    </location>
</feature>
<evidence type="ECO:0000259" key="15">
    <source>
        <dbReference type="PROSITE" id="PS50287"/>
    </source>
</evidence>
<feature type="disulfide bond" evidence="12">
    <location>
        <begin position="86"/>
        <end position="150"/>
    </location>
</feature>
<dbReference type="SUPFAM" id="SSF56487">
    <property type="entry name" value="SRCR-like"/>
    <property type="match status" value="9"/>
</dbReference>
<dbReference type="FunFam" id="3.10.250.10:FF:000002">
    <property type="entry name" value="Scavenger receptor cysteine-rich type 1 protein M130"/>
    <property type="match status" value="4"/>
</dbReference>
<keyword evidence="9 13" id="KW-0472">Membrane</keyword>
<evidence type="ECO:0000256" key="10">
    <source>
        <dbReference type="ARBA" id="ARBA00023157"/>
    </source>
</evidence>
<evidence type="ECO:0000256" key="7">
    <source>
        <dbReference type="ARBA" id="ARBA00022737"/>
    </source>
</evidence>
<feature type="domain" description="SRCR" evidence="15">
    <location>
        <begin position="381"/>
        <end position="480"/>
    </location>
</feature>
<dbReference type="SMART" id="SM00202">
    <property type="entry name" value="SR"/>
    <property type="match status" value="9"/>
</dbReference>
<accession>A0A091CRY5</accession>
<keyword evidence="4" id="KW-0964">Secreted</keyword>
<evidence type="ECO:0000256" key="11">
    <source>
        <dbReference type="ARBA" id="ARBA00023180"/>
    </source>
</evidence>
<feature type="disulfide bond" evidence="12">
    <location>
        <begin position="902"/>
        <end position="912"/>
    </location>
</feature>
<feature type="domain" description="SRCR" evidence="15">
    <location>
        <begin position="726"/>
        <end position="826"/>
    </location>
</feature>
<proteinExistence type="predicted"/>
<feature type="disulfide bond" evidence="12">
    <location>
        <begin position="795"/>
        <end position="805"/>
    </location>
</feature>
<feature type="disulfide bond" evidence="12">
    <location>
        <begin position="206"/>
        <end position="267"/>
    </location>
</feature>
<dbReference type="eggNOG" id="ENOG502QQ5W">
    <property type="taxonomic scope" value="Eukaryota"/>
</dbReference>
<feature type="disulfide bond" evidence="12">
    <location>
        <begin position="237"/>
        <end position="247"/>
    </location>
</feature>
<feature type="disulfide bond" evidence="12">
    <location>
        <begin position="130"/>
        <end position="140"/>
    </location>
</feature>
<dbReference type="EMBL" id="KN124175">
    <property type="protein sequence ID" value="KFO22044.1"/>
    <property type="molecule type" value="Genomic_DNA"/>
</dbReference>
<feature type="domain" description="SRCR" evidence="15">
    <location>
        <begin position="61"/>
        <end position="161"/>
    </location>
</feature>
<sequence>MVLRSFCTATLLPQCLSQSVVPTGNDFRRHLIHSNPFTIAVVLLLSVSFITSCLGGTEKELRLVDGENKCSGRVEVKVQEEWGTVCNHDWDMEEVSVVCSQLGCPTAVKASGWTNSSAGSGRIWMDHISCRGNESALWDCNHNGWGNQNCTHQQDAGVTCSDGSELELRLVNGVNRCSGRVEVKFQGQWGTVCDDQFYMDDASVVCNQLGCGGAISFSGSAKFGAGSGRIWLDDMSCHGNESALWYCGHRGWGSHNCAHGEDVGVICLEGADMGLRLADGGRCSGRVEVKFQGEWGTVCDNSWDSSDASVVCKQLGCPTAVTPTGRANASEGSGNILLDSVACNGHESALWYCKHQEWGKHFCHHNEDAGVTCSDGSDLHLRLTGGGSRCAGRVEVEIQKLAGNVCSRGWTMKEADIVCRQLGCGFAVQTSAVLYSKTEATKTWLEIRSCSGNETSLWGCKNWQWSGQDCPSEGAQITCSAHREPRLVNGDIPCSGRVEVKHGDEWGSVCDSDFSLEAANVLCRELQCGSAISLLGGAHFGEGKGQIWAEEFQCEGHESHLSLCPLARRQDGICAHGRDVGVVCSRYTEMRLANGKSSCEGRVELKVLGVWGSLCGSHWNMEDAHVLCQQMKCGIALSTPEGEHFGRGNSQVWRHIFHCNGTEEHMGDCPVTALGASLCSEGQVASVICSGNQSQRLLPCNSSSPMPTSSPSAQESAVTCLESSHIRLVDGPGRCAGRVEIYHEGSWGTICDDSWELGDAHVVCRQLGCGVAINATGSAYFREGTGPIWLDEINCDGKEAHIWQCHSHGWGQHNCRHKEDAGVICSEFMSLRLAGESSKGPCAGHLEVFYSGVWGSVGRSGMSLATVGVACKQLGCGDSGTMEPAPLDRTPARLMWVDEVRCPVGPDTLWQCTSSPWRQRLASPAEETRIKCDEKIRLKDQDKPAQCSGRVEIWHGGSWGSVCDDSWDLEDAQVVCRQLGCGLAVTALKEAAFGQGTGPVWLSQVKCRGNESSLWDCPAGRWGHSDCGHKEDAAVRCLPGASESPRPSGHKTLIVLVIFGIVLLALLIVLITWILKNRQIQRLTVFSRGERFVHHIRYKEMNSNLKADDLDLPTSLGQWILQEQIARGAQTGACNQDLIFYFKEQWDTIQNL</sequence>
<feature type="disulfide bond" evidence="12">
    <location>
        <begin position="963"/>
        <end position="1027"/>
    </location>
</feature>
<keyword evidence="6 14" id="KW-0732">Signal</keyword>
<dbReference type="GO" id="GO:0005737">
    <property type="term" value="C:cytoplasm"/>
    <property type="evidence" value="ECO:0007669"/>
    <property type="project" value="UniProtKB-ARBA"/>
</dbReference>
<feature type="domain" description="SRCR" evidence="15">
    <location>
        <begin position="168"/>
        <end position="268"/>
    </location>
</feature>
<keyword evidence="8 13" id="KW-1133">Transmembrane helix</keyword>
<keyword evidence="17" id="KW-1185">Reference proteome</keyword>
<evidence type="ECO:0000256" key="3">
    <source>
        <dbReference type="ARBA" id="ARBA00022475"/>
    </source>
</evidence>
<dbReference type="GO" id="GO:0009897">
    <property type="term" value="C:external side of plasma membrane"/>
    <property type="evidence" value="ECO:0007669"/>
    <property type="project" value="TreeGrafter"/>
</dbReference>
<feature type="disulfide bond" evidence="12">
    <location>
        <begin position="193"/>
        <end position="257"/>
    </location>
</feature>
<feature type="disulfide bond" evidence="12">
    <location>
        <begin position="751"/>
        <end position="815"/>
    </location>
</feature>
<feature type="disulfide bond" evidence="12">
    <location>
        <begin position="615"/>
        <end position="679"/>
    </location>
</feature>
<dbReference type="Pfam" id="PF00530">
    <property type="entry name" value="SRCR"/>
    <property type="match status" value="9"/>
</dbReference>
<dbReference type="InterPro" id="IPR001190">
    <property type="entry name" value="SRCR"/>
</dbReference>
<feature type="disulfide bond" evidence="12">
    <location>
        <begin position="659"/>
        <end position="669"/>
    </location>
</feature>
<evidence type="ECO:0000256" key="1">
    <source>
        <dbReference type="ARBA" id="ARBA00004251"/>
    </source>
</evidence>
<dbReference type="GO" id="GO:0005576">
    <property type="term" value="C:extracellular region"/>
    <property type="evidence" value="ECO:0007669"/>
    <property type="project" value="UniProtKB-SubCell"/>
</dbReference>
<feature type="disulfide bond" evidence="12">
    <location>
        <begin position="523"/>
        <end position="584"/>
    </location>
</feature>
<dbReference type="FunFam" id="3.10.250.10:FF:000012">
    <property type="entry name" value="CD163 molecule like 1"/>
    <property type="match status" value="1"/>
</dbReference>
<evidence type="ECO:0000256" key="4">
    <source>
        <dbReference type="ARBA" id="ARBA00022525"/>
    </source>
</evidence>
<feature type="disulfide bond" evidence="12">
    <location>
        <begin position="299"/>
        <end position="363"/>
    </location>
</feature>
<comment type="subcellular location">
    <subcellularLocation>
        <location evidence="1">Cell membrane</location>
        <topology evidence="1">Single-pass type I membrane protein</topology>
    </subcellularLocation>
    <subcellularLocation>
        <location evidence="2">Secreted</location>
    </subcellularLocation>
</comment>
<keyword evidence="7" id="KW-0677">Repeat</keyword>
<feature type="disulfide bond" evidence="12">
    <location>
        <begin position="1007"/>
        <end position="1017"/>
    </location>
</feature>
<evidence type="ECO:0000256" key="13">
    <source>
        <dbReference type="SAM" id="Phobius"/>
    </source>
</evidence>
<dbReference type="AlphaFoldDB" id="A0A091CRY5"/>
<keyword evidence="16" id="KW-0675">Receptor</keyword>
<gene>
    <name evidence="16" type="ORF">H920_16548</name>
</gene>
<evidence type="ECO:0000256" key="14">
    <source>
        <dbReference type="SAM" id="SignalP"/>
    </source>
</evidence>
<evidence type="ECO:0000313" key="17">
    <source>
        <dbReference type="Proteomes" id="UP000028990"/>
    </source>
</evidence>
<keyword evidence="5 13" id="KW-0812">Transmembrane</keyword>
<feature type="disulfide bond" evidence="12">
    <location>
        <begin position="764"/>
        <end position="825"/>
    </location>
</feature>
<feature type="chain" id="PRO_5001871261" evidence="14">
    <location>
        <begin position="18"/>
        <end position="1152"/>
    </location>
</feature>
<feature type="disulfide bond" evidence="12">
    <location>
        <begin position="99"/>
        <end position="160"/>
    </location>
</feature>
<feature type="transmembrane region" description="Helical" evidence="13">
    <location>
        <begin position="1053"/>
        <end position="1075"/>
    </location>
</feature>
<evidence type="ECO:0000256" key="6">
    <source>
        <dbReference type="ARBA" id="ARBA00022729"/>
    </source>
</evidence>
<feature type="domain" description="SRCR" evidence="15">
    <location>
        <begin position="590"/>
        <end position="690"/>
    </location>
</feature>
<evidence type="ECO:0000256" key="12">
    <source>
        <dbReference type="PROSITE-ProRule" id="PRU00196"/>
    </source>
</evidence>
<dbReference type="FunFam" id="3.10.250.10:FF:000006">
    <property type="entry name" value="neurotrypsin isoform X2"/>
    <property type="match status" value="1"/>
</dbReference>
<feature type="disulfide bond" evidence="12">
    <location>
        <begin position="343"/>
        <end position="353"/>
    </location>
</feature>
<dbReference type="STRING" id="885580.ENSFDAP00000002353"/>
<feature type="disulfide bond" evidence="12">
    <location>
        <begin position="510"/>
        <end position="574"/>
    </location>
</feature>
<evidence type="ECO:0000256" key="9">
    <source>
        <dbReference type="ARBA" id="ARBA00023136"/>
    </source>
</evidence>
<feature type="domain" description="SRCR" evidence="15">
    <location>
        <begin position="485"/>
        <end position="585"/>
    </location>
</feature>
<evidence type="ECO:0000256" key="8">
    <source>
        <dbReference type="ARBA" id="ARBA00022989"/>
    </source>
</evidence>
<dbReference type="PANTHER" id="PTHR19331:SF441">
    <property type="entry name" value="SCAVENGER RECEPTOR CYSTEINE-RICH TYPE 1 PROTEIN M130"/>
    <property type="match status" value="1"/>
</dbReference>
<dbReference type="PRINTS" id="PR00258">
    <property type="entry name" value="SPERACTRCPTR"/>
</dbReference>
<feature type="disulfide bond" evidence="12">
    <location>
        <begin position="628"/>
        <end position="689"/>
    </location>
</feature>
<keyword evidence="3" id="KW-1003">Cell membrane</keyword>
<feature type="signal peptide" evidence="14">
    <location>
        <begin position="1"/>
        <end position="17"/>
    </location>
</feature>
<feature type="disulfide bond" evidence="12">
    <location>
        <begin position="406"/>
        <end position="470"/>
    </location>
</feature>
<comment type="caution">
    <text evidence="12">Lacks conserved residue(s) required for the propagation of feature annotation.</text>
</comment>
<organism evidence="16 17">
    <name type="scientific">Fukomys damarensis</name>
    <name type="common">Damaraland mole rat</name>
    <name type="synonym">Cryptomys damarensis</name>
    <dbReference type="NCBI Taxonomy" id="885580"/>
    <lineage>
        <taxon>Eukaryota</taxon>
        <taxon>Metazoa</taxon>
        <taxon>Chordata</taxon>
        <taxon>Craniata</taxon>
        <taxon>Vertebrata</taxon>
        <taxon>Euteleostomi</taxon>
        <taxon>Mammalia</taxon>
        <taxon>Eutheria</taxon>
        <taxon>Euarchontoglires</taxon>
        <taxon>Glires</taxon>
        <taxon>Rodentia</taxon>
        <taxon>Hystricomorpha</taxon>
        <taxon>Bathyergidae</taxon>
        <taxon>Fukomys</taxon>
    </lineage>
</organism>
<keyword evidence="10 12" id="KW-1015">Disulfide bond</keyword>
<dbReference type="PROSITE" id="PS50287">
    <property type="entry name" value="SRCR_2"/>
    <property type="match status" value="9"/>
</dbReference>
<name>A0A091CRY5_FUKDA</name>
<dbReference type="FunFam" id="3.10.250.10:FF:000013">
    <property type="entry name" value="CD163 molecule like 1"/>
    <property type="match status" value="1"/>
</dbReference>
<dbReference type="Gene3D" id="3.10.250.10">
    <property type="entry name" value="SRCR-like domain"/>
    <property type="match status" value="9"/>
</dbReference>